<accession>A0AAN8H313</accession>
<organism evidence="1 2">
    <name type="scientific">Champsocephalus esox</name>
    <name type="common">pike icefish</name>
    <dbReference type="NCBI Taxonomy" id="159716"/>
    <lineage>
        <taxon>Eukaryota</taxon>
        <taxon>Metazoa</taxon>
        <taxon>Chordata</taxon>
        <taxon>Craniata</taxon>
        <taxon>Vertebrata</taxon>
        <taxon>Euteleostomi</taxon>
        <taxon>Actinopterygii</taxon>
        <taxon>Neopterygii</taxon>
        <taxon>Teleostei</taxon>
        <taxon>Neoteleostei</taxon>
        <taxon>Acanthomorphata</taxon>
        <taxon>Eupercaria</taxon>
        <taxon>Perciformes</taxon>
        <taxon>Notothenioidei</taxon>
        <taxon>Channichthyidae</taxon>
        <taxon>Champsocephalus</taxon>
    </lineage>
</organism>
<keyword evidence="2" id="KW-1185">Reference proteome</keyword>
<protein>
    <submittedName>
        <fullName evidence="1">Uncharacterized protein</fullName>
    </submittedName>
</protein>
<dbReference type="Proteomes" id="UP001335648">
    <property type="component" value="Unassembled WGS sequence"/>
</dbReference>
<comment type="caution">
    <text evidence="1">The sequence shown here is derived from an EMBL/GenBank/DDBJ whole genome shotgun (WGS) entry which is preliminary data.</text>
</comment>
<sequence length="70" mass="7911">MAGERIAVEYLLAQSDRGDLLGPQQDRELGTIVPDRQVEEVQEEEEECLDITISDAVEILSQRPAVHHLR</sequence>
<name>A0AAN8H313_9TELE</name>
<dbReference type="EMBL" id="JAULUE010002053">
    <property type="protein sequence ID" value="KAK5897639.1"/>
    <property type="molecule type" value="Genomic_DNA"/>
</dbReference>
<evidence type="ECO:0000313" key="2">
    <source>
        <dbReference type="Proteomes" id="UP001335648"/>
    </source>
</evidence>
<dbReference type="AlphaFoldDB" id="A0AAN8H313"/>
<proteinExistence type="predicted"/>
<evidence type="ECO:0000313" key="1">
    <source>
        <dbReference type="EMBL" id="KAK5897639.1"/>
    </source>
</evidence>
<reference evidence="1 2" key="1">
    <citation type="journal article" date="2023" name="Mol. Biol. Evol.">
        <title>Genomics of Secondarily Temperate Adaptation in the Only Non-Antarctic Icefish.</title>
        <authorList>
            <person name="Rivera-Colon A.G."/>
            <person name="Rayamajhi N."/>
            <person name="Minhas B.F."/>
            <person name="Madrigal G."/>
            <person name="Bilyk K.T."/>
            <person name="Yoon V."/>
            <person name="Hune M."/>
            <person name="Gregory S."/>
            <person name="Cheng C.H.C."/>
            <person name="Catchen J.M."/>
        </authorList>
    </citation>
    <scope>NUCLEOTIDE SEQUENCE [LARGE SCALE GENOMIC DNA]</scope>
    <source>
        <strain evidence="1">JC2023a</strain>
    </source>
</reference>
<gene>
    <name evidence="1" type="ORF">CesoFtcFv8_010685</name>
</gene>